<dbReference type="InterPro" id="IPR050180">
    <property type="entry name" value="RNR_Ribonuclease"/>
</dbReference>
<dbReference type="PANTHER" id="PTHR23355:SF42">
    <property type="entry name" value="RIBONUCLEASE II, CHLOROPLASTIC_MITOCHONDRIAL"/>
    <property type="match status" value="1"/>
</dbReference>
<dbReference type="AlphaFoldDB" id="A0A4Y4DV18"/>
<dbReference type="GO" id="GO:0006402">
    <property type="term" value="P:mRNA catabolic process"/>
    <property type="evidence" value="ECO:0007669"/>
    <property type="project" value="TreeGrafter"/>
</dbReference>
<dbReference type="Proteomes" id="UP000316612">
    <property type="component" value="Unassembled WGS sequence"/>
</dbReference>
<gene>
    <name evidence="2" type="ORF">AUR04nite_32360</name>
</gene>
<dbReference type="InterPro" id="IPR040596">
    <property type="entry name" value="RNase_II_C_S1"/>
</dbReference>
<protein>
    <submittedName>
        <fullName evidence="2">Exoribonuclease R</fullName>
    </submittedName>
</protein>
<dbReference type="PANTHER" id="PTHR23355">
    <property type="entry name" value="RIBONUCLEASE"/>
    <property type="match status" value="1"/>
</dbReference>
<dbReference type="GO" id="GO:0000932">
    <property type="term" value="C:P-body"/>
    <property type="evidence" value="ECO:0007669"/>
    <property type="project" value="TreeGrafter"/>
</dbReference>
<keyword evidence="3" id="KW-1185">Reference proteome</keyword>
<dbReference type="RefSeq" id="WP_246055572.1">
    <property type="nucleotide sequence ID" value="NZ_BAAAJL010000010.1"/>
</dbReference>
<dbReference type="InterPro" id="IPR001900">
    <property type="entry name" value="RNase_II/R"/>
</dbReference>
<proteinExistence type="predicted"/>
<organism evidence="2 3">
    <name type="scientific">Glutamicibacter uratoxydans</name>
    <name type="common">Arthrobacter uratoxydans</name>
    <dbReference type="NCBI Taxonomy" id="43667"/>
    <lineage>
        <taxon>Bacteria</taxon>
        <taxon>Bacillati</taxon>
        <taxon>Actinomycetota</taxon>
        <taxon>Actinomycetes</taxon>
        <taxon>Micrococcales</taxon>
        <taxon>Micrococcaceae</taxon>
        <taxon>Glutamicibacter</taxon>
    </lineage>
</organism>
<dbReference type="Pfam" id="PF18614">
    <property type="entry name" value="RNase_II_C_S1"/>
    <property type="match status" value="1"/>
</dbReference>
<dbReference type="Pfam" id="PF00773">
    <property type="entry name" value="RNB"/>
    <property type="match status" value="1"/>
</dbReference>
<evidence type="ECO:0000313" key="2">
    <source>
        <dbReference type="EMBL" id="GED07704.1"/>
    </source>
</evidence>
<evidence type="ECO:0000313" key="3">
    <source>
        <dbReference type="Proteomes" id="UP000316612"/>
    </source>
</evidence>
<comment type="caution">
    <text evidence="2">The sequence shown here is derived from an EMBL/GenBank/DDBJ whole genome shotgun (WGS) entry which is preliminary data.</text>
</comment>
<dbReference type="InterPro" id="IPR012340">
    <property type="entry name" value="NA-bd_OB-fold"/>
</dbReference>
<dbReference type="SMART" id="SM00955">
    <property type="entry name" value="RNB"/>
    <property type="match status" value="1"/>
</dbReference>
<dbReference type="GO" id="GO:0000175">
    <property type="term" value="F:3'-5'-RNA exonuclease activity"/>
    <property type="evidence" value="ECO:0007669"/>
    <property type="project" value="TreeGrafter"/>
</dbReference>
<dbReference type="EMBL" id="BJNY01000025">
    <property type="protein sequence ID" value="GED07704.1"/>
    <property type="molecule type" value="Genomic_DNA"/>
</dbReference>
<evidence type="ECO:0000259" key="1">
    <source>
        <dbReference type="SMART" id="SM00955"/>
    </source>
</evidence>
<feature type="domain" description="RNB" evidence="1">
    <location>
        <begin position="53"/>
        <end position="370"/>
    </location>
</feature>
<sequence>MIDRSILSPQPLPTADLAQLLSELETEFSVPADFSPEVLAAAEQAVLDLGEPELDDTNIPFFTIDPLGATDLDQAMYLERVDTGYLVHYAIADVPAFVHLGSLLDEISRQRGQTYYLPQRKITLYPPLISEDRGSLLPEQVRRAFHWKIWLDHEGSLGKVELTRTKIRSRAQLDYEGAQAGFDAHDGDAQLKLLAEIGTSRLTQERLRGGASLNLPDQEIVPDGQGYKLVSRTPLPLEEFNAQISLVTGIGAARLMLGAGFGILRTMPAPDPKDQQAFREQTRLLGCPWPQDLSYGEFLHTLDLRDPRQLVIMHRAASLFRGADYQIINGQPESELIQAALAAPYAHTTAPLRRLIDRFVLLTCHLISTGAPIPDELHTALEQLPELMRASSTAANRVSKAAVDLLEAYTMQHRIGEEFEAIVLQASHDAPDKDPGNNKTKPGTLQLMTEPITGSFSGPGQPGTVVSVKLVLADPKKRKIHFEVVASN</sequence>
<reference evidence="2 3" key="1">
    <citation type="submission" date="2019-06" db="EMBL/GenBank/DDBJ databases">
        <title>Whole genome shotgun sequence of Glutamicibacter uratoxydans NBRC 15515.</title>
        <authorList>
            <person name="Hosoyama A."/>
            <person name="Uohara A."/>
            <person name="Ohji S."/>
            <person name="Ichikawa N."/>
        </authorList>
    </citation>
    <scope>NUCLEOTIDE SEQUENCE [LARGE SCALE GENOMIC DNA]</scope>
    <source>
        <strain evidence="2 3">NBRC 15515</strain>
    </source>
</reference>
<accession>A0A4Y4DV18</accession>
<dbReference type="SUPFAM" id="SSF50249">
    <property type="entry name" value="Nucleic acid-binding proteins"/>
    <property type="match status" value="1"/>
</dbReference>
<name>A0A4Y4DV18_GLUUR</name>
<dbReference type="GO" id="GO:0003723">
    <property type="term" value="F:RNA binding"/>
    <property type="evidence" value="ECO:0007669"/>
    <property type="project" value="InterPro"/>
</dbReference>